<sequence length="94" mass="10885">AVILIVIAFLSLFFDTGYLESPRIVPIVLDIILFILSLIVLVRSIILYKIGEKEMLSKKVRDLEAKVDFLTKKEKERMKFSKTMAPEDKKITNR</sequence>
<evidence type="ECO:0000313" key="2">
    <source>
        <dbReference type="EMBL" id="GAI92439.1"/>
    </source>
</evidence>
<proteinExistence type="predicted"/>
<name>X1UJ89_9ZZZZ</name>
<dbReference type="AlphaFoldDB" id="X1UJ89"/>
<evidence type="ECO:0008006" key="3">
    <source>
        <dbReference type="Google" id="ProtNLM"/>
    </source>
</evidence>
<organism evidence="2">
    <name type="scientific">marine sediment metagenome</name>
    <dbReference type="NCBI Taxonomy" id="412755"/>
    <lineage>
        <taxon>unclassified sequences</taxon>
        <taxon>metagenomes</taxon>
        <taxon>ecological metagenomes</taxon>
    </lineage>
</organism>
<feature type="non-terminal residue" evidence="2">
    <location>
        <position position="1"/>
    </location>
</feature>
<protein>
    <recommendedName>
        <fullName evidence="3">DUF2304 domain-containing protein</fullName>
    </recommendedName>
</protein>
<gene>
    <name evidence="2" type="ORF">S12H4_36592</name>
</gene>
<feature type="transmembrane region" description="Helical" evidence="1">
    <location>
        <begin position="29"/>
        <end position="51"/>
    </location>
</feature>
<accession>X1UJ89</accession>
<reference evidence="2" key="1">
    <citation type="journal article" date="2014" name="Front. Microbiol.">
        <title>High frequency of phylogenetically diverse reductive dehalogenase-homologous genes in deep subseafloor sedimentary metagenomes.</title>
        <authorList>
            <person name="Kawai M."/>
            <person name="Futagami T."/>
            <person name="Toyoda A."/>
            <person name="Takaki Y."/>
            <person name="Nishi S."/>
            <person name="Hori S."/>
            <person name="Arai W."/>
            <person name="Tsubouchi T."/>
            <person name="Morono Y."/>
            <person name="Uchiyama I."/>
            <person name="Ito T."/>
            <person name="Fujiyama A."/>
            <person name="Inagaki F."/>
            <person name="Takami H."/>
        </authorList>
    </citation>
    <scope>NUCLEOTIDE SEQUENCE</scope>
    <source>
        <strain evidence="2">Expedition CK06-06</strain>
    </source>
</reference>
<evidence type="ECO:0000256" key="1">
    <source>
        <dbReference type="SAM" id="Phobius"/>
    </source>
</evidence>
<keyword evidence="1" id="KW-1133">Transmembrane helix</keyword>
<comment type="caution">
    <text evidence="2">The sequence shown here is derived from an EMBL/GenBank/DDBJ whole genome shotgun (WGS) entry which is preliminary data.</text>
</comment>
<dbReference type="EMBL" id="BARW01021827">
    <property type="protein sequence ID" value="GAI92439.1"/>
    <property type="molecule type" value="Genomic_DNA"/>
</dbReference>
<keyword evidence="1" id="KW-0812">Transmembrane</keyword>
<keyword evidence="1" id="KW-0472">Membrane</keyword>